<reference evidence="3 4" key="1">
    <citation type="submission" date="2018-06" db="EMBL/GenBank/DDBJ databases">
        <title>Genome analysis of cellulolytic fungus Trichoderma lentiforme CFAM-422.</title>
        <authorList>
            <person name="Steindorff A.S."/>
            <person name="Formighieri E.F."/>
            <person name="Midorikawa G.E.O."/>
            <person name="Tamietti M.S."/>
            <person name="Ramos E.Z."/>
            <person name="Silva A.S."/>
            <person name="Bon E.P.S."/>
            <person name="Mendes T.D."/>
            <person name="Damaso M.C.T."/>
            <person name="Favaro L.C.L."/>
        </authorList>
    </citation>
    <scope>NUCLEOTIDE SEQUENCE [LARGE SCALE GENOMIC DNA]</scope>
    <source>
        <strain evidence="3 4">CFAM-422</strain>
    </source>
</reference>
<comment type="caution">
    <text evidence="3">The sequence shown here is derived from an EMBL/GenBank/DDBJ whole genome shotgun (WGS) entry which is preliminary data.</text>
</comment>
<feature type="transmembrane region" description="Helical" evidence="1">
    <location>
        <begin position="314"/>
        <end position="342"/>
    </location>
</feature>
<proteinExistence type="predicted"/>
<dbReference type="AlphaFoldDB" id="A0A9P4XNC5"/>
<keyword evidence="4" id="KW-1185">Reference proteome</keyword>
<keyword evidence="1" id="KW-0812">Transmembrane</keyword>
<sequence length="529" mass="60750">MRMFSKSWKLPWLSPPPWRSSKSLDLEEEHGMLESQQRERVLSPNKDDISVQRAWVARNVPKAIISLMLFFVPSFFRSHGSTGEQSRNGDASTSALDGLRGYAALAVMNYHLLYAYQPFVFYGYGLSENSAMQCARPEDMHHHNNWFHQLPIFRLIYVGTWPISVFFVLSGFVLSYKPLVQSRDASSGFTKAVKSMTSCFFRRPVRLYGPPIVASFITMLAIQLGAYEHGRNIAYNPKWVPVINEQHQERLGSFGAQLLHWLDQSWRMLYVFWWGDLHNRYDVHLWTIPVEFRCSLAIFLILPVYMILRSTIRVFLMAILIVYVYALDRWDVALFFSGLLIADTAIASRKDAMSLNINKPDRNWPVVAMKVLLLIVSLWLMSAPDFCVMETPGFRLLGWLIPPSDPAPNRFLPNLGGILLVSLLTHTEQNNAAISWLLNSSIPQYLGRISYSLYIVHGPLIHSVGYAVFPFFWTVSGTDEVWRYVIGFISGYLVLLAVVLYVSDIFWRAVDVTFVRLAKAWFSRMVETT</sequence>
<dbReference type="PANTHER" id="PTHR23028">
    <property type="entry name" value="ACETYLTRANSFERASE"/>
    <property type="match status" value="1"/>
</dbReference>
<dbReference type="PANTHER" id="PTHR23028:SF134">
    <property type="entry name" value="PUTATIVE (AFU_ORTHOLOGUE AFUA_4G08520)-RELATED"/>
    <property type="match status" value="1"/>
</dbReference>
<keyword evidence="1" id="KW-1133">Transmembrane helix</keyword>
<gene>
    <name evidence="3" type="ORF">CFAM422_002271</name>
</gene>
<evidence type="ECO:0000256" key="1">
    <source>
        <dbReference type="SAM" id="Phobius"/>
    </source>
</evidence>
<name>A0A9P4XNC5_9HYPO</name>
<feature type="domain" description="Acyltransferase 3" evidence="2">
    <location>
        <begin position="95"/>
        <end position="502"/>
    </location>
</feature>
<accession>A0A9P4XNC5</accession>
<dbReference type="InterPro" id="IPR002656">
    <property type="entry name" value="Acyl_transf_3_dom"/>
</dbReference>
<dbReference type="EMBL" id="QLNT01000003">
    <property type="protein sequence ID" value="KAF3075733.1"/>
    <property type="molecule type" value="Genomic_DNA"/>
</dbReference>
<keyword evidence="1" id="KW-0472">Membrane</keyword>
<feature type="transmembrane region" description="Helical" evidence="1">
    <location>
        <begin position="481"/>
        <end position="502"/>
    </location>
</feature>
<feature type="transmembrane region" description="Helical" evidence="1">
    <location>
        <begin position="363"/>
        <end position="382"/>
    </location>
</feature>
<feature type="transmembrane region" description="Helical" evidence="1">
    <location>
        <begin position="207"/>
        <end position="227"/>
    </location>
</feature>
<evidence type="ECO:0000259" key="2">
    <source>
        <dbReference type="Pfam" id="PF01757"/>
    </source>
</evidence>
<feature type="transmembrane region" description="Helical" evidence="1">
    <location>
        <begin position="155"/>
        <end position="176"/>
    </location>
</feature>
<evidence type="ECO:0000313" key="3">
    <source>
        <dbReference type="EMBL" id="KAF3075733.1"/>
    </source>
</evidence>
<dbReference type="Proteomes" id="UP000801864">
    <property type="component" value="Unassembled WGS sequence"/>
</dbReference>
<protein>
    <recommendedName>
        <fullName evidence="2">Acyltransferase 3 domain-containing protein</fullName>
    </recommendedName>
</protein>
<dbReference type="GO" id="GO:0016747">
    <property type="term" value="F:acyltransferase activity, transferring groups other than amino-acyl groups"/>
    <property type="evidence" value="ECO:0007669"/>
    <property type="project" value="InterPro"/>
</dbReference>
<organism evidence="3 4">
    <name type="scientific">Trichoderma lentiforme</name>
    <dbReference type="NCBI Taxonomy" id="1567552"/>
    <lineage>
        <taxon>Eukaryota</taxon>
        <taxon>Fungi</taxon>
        <taxon>Dikarya</taxon>
        <taxon>Ascomycota</taxon>
        <taxon>Pezizomycotina</taxon>
        <taxon>Sordariomycetes</taxon>
        <taxon>Hypocreomycetidae</taxon>
        <taxon>Hypocreales</taxon>
        <taxon>Hypocreaceae</taxon>
        <taxon>Trichoderma</taxon>
    </lineage>
</organism>
<dbReference type="Pfam" id="PF01757">
    <property type="entry name" value="Acyl_transf_3"/>
    <property type="match status" value="1"/>
</dbReference>
<dbReference type="InterPro" id="IPR050879">
    <property type="entry name" value="Acyltransferase_3"/>
</dbReference>
<evidence type="ECO:0000313" key="4">
    <source>
        <dbReference type="Proteomes" id="UP000801864"/>
    </source>
</evidence>
<feature type="transmembrane region" description="Helical" evidence="1">
    <location>
        <begin position="449"/>
        <end position="469"/>
    </location>
</feature>